<gene>
    <name evidence="1" type="ORF">BJY14_003317</name>
</gene>
<dbReference type="Proteomes" id="UP000529783">
    <property type="component" value="Unassembled WGS sequence"/>
</dbReference>
<organism evidence="1 2">
    <name type="scientific">Actinomadura luteofluorescens</name>
    <dbReference type="NCBI Taxonomy" id="46163"/>
    <lineage>
        <taxon>Bacteria</taxon>
        <taxon>Bacillati</taxon>
        <taxon>Actinomycetota</taxon>
        <taxon>Actinomycetes</taxon>
        <taxon>Streptosporangiales</taxon>
        <taxon>Thermomonosporaceae</taxon>
        <taxon>Actinomadura</taxon>
    </lineage>
</organism>
<evidence type="ECO:0000313" key="1">
    <source>
        <dbReference type="EMBL" id="NYD47334.1"/>
    </source>
</evidence>
<dbReference type="AlphaFoldDB" id="A0A7Y9JHH1"/>
<name>A0A7Y9JHH1_9ACTN</name>
<sequence length="166" mass="17574">MQLDSQNAVVPLLRATLRQDPGAAPEGPASADQIIAAIRSGPEGEEGLGRLAVGTAVAAGIVTEEWASARGRSVDDFLKLLPRHAPPGAEHVPEVVQALFDPGPRPFFVVMGDLVREGRVGFHELILTLAEYAAGLMTDLERDGVRTADECLAEVEAALSDWAARD</sequence>
<dbReference type="EMBL" id="JACCBA010000001">
    <property type="protein sequence ID" value="NYD47334.1"/>
    <property type="molecule type" value="Genomic_DNA"/>
</dbReference>
<accession>A0A7Y9JHH1</accession>
<keyword evidence="2" id="KW-1185">Reference proteome</keyword>
<proteinExistence type="predicted"/>
<evidence type="ECO:0000313" key="2">
    <source>
        <dbReference type="Proteomes" id="UP000529783"/>
    </source>
</evidence>
<comment type="caution">
    <text evidence="1">The sequence shown here is derived from an EMBL/GenBank/DDBJ whole genome shotgun (WGS) entry which is preliminary data.</text>
</comment>
<reference evidence="1 2" key="1">
    <citation type="submission" date="2020-07" db="EMBL/GenBank/DDBJ databases">
        <title>Sequencing the genomes of 1000 actinobacteria strains.</title>
        <authorList>
            <person name="Klenk H.-P."/>
        </authorList>
    </citation>
    <scope>NUCLEOTIDE SEQUENCE [LARGE SCALE GENOMIC DNA]</scope>
    <source>
        <strain evidence="1 2">DSM 40398</strain>
    </source>
</reference>
<dbReference type="RefSeq" id="WP_179844426.1">
    <property type="nucleotide sequence ID" value="NZ_JACCBA010000001.1"/>
</dbReference>
<protein>
    <submittedName>
        <fullName evidence="1">Uncharacterized protein</fullName>
    </submittedName>
</protein>